<gene>
    <name evidence="5" type="ORF">EV356DRAFT_574025</name>
</gene>
<evidence type="ECO:0000256" key="1">
    <source>
        <dbReference type="ARBA" id="ARBA00004685"/>
    </source>
</evidence>
<comment type="pathway">
    <text evidence="1">Mycotoxin biosynthesis.</text>
</comment>
<dbReference type="EMBL" id="ML991779">
    <property type="protein sequence ID" value="KAF2237618.1"/>
    <property type="molecule type" value="Genomic_DNA"/>
</dbReference>
<comment type="similarity">
    <text evidence="3">Belongs to the ustYa family.</text>
</comment>
<evidence type="ECO:0000313" key="5">
    <source>
        <dbReference type="EMBL" id="KAF2237618.1"/>
    </source>
</evidence>
<keyword evidence="4" id="KW-1133">Transmembrane helix</keyword>
<sequence length="234" mass="26367">MPLSRLLAGYHRIEQVEKDSNHREGLDQPWGRHSHLHTLLRVVAVVLIASLSFIAGVLSHSINKKAQSLSETVSQVEIGLTHKSFLYNESFAQVPPTPEAIEPLWDSLIPNGLGYVRNPDLTSQLSVISVFHQLHCLYTLRRAYFDKSSDGQLKNFDFGHDRDKHTGHCFEYLRQSLICSADSSLEPAGNAEGFLGWGFQRQCRDYEQLKAWAEEARAFDGHGFLAIDLLGSHQ</sequence>
<dbReference type="OrthoDB" id="3687641at2759"/>
<keyword evidence="2" id="KW-0560">Oxidoreductase</keyword>
<keyword evidence="6" id="KW-1185">Reference proteome</keyword>
<dbReference type="InterPro" id="IPR021765">
    <property type="entry name" value="UstYa-like"/>
</dbReference>
<dbReference type="GO" id="GO:0043386">
    <property type="term" value="P:mycotoxin biosynthetic process"/>
    <property type="evidence" value="ECO:0007669"/>
    <property type="project" value="InterPro"/>
</dbReference>
<proteinExistence type="inferred from homology"/>
<dbReference type="PANTHER" id="PTHR33365:SF11">
    <property type="entry name" value="TAT PATHWAY SIGNAL SEQUENCE"/>
    <property type="match status" value="1"/>
</dbReference>
<dbReference type="Proteomes" id="UP000800092">
    <property type="component" value="Unassembled WGS sequence"/>
</dbReference>
<evidence type="ECO:0000313" key="6">
    <source>
        <dbReference type="Proteomes" id="UP000800092"/>
    </source>
</evidence>
<organism evidence="5 6">
    <name type="scientific">Viridothelium virens</name>
    <name type="common">Speckled blister lichen</name>
    <name type="synonym">Trypethelium virens</name>
    <dbReference type="NCBI Taxonomy" id="1048519"/>
    <lineage>
        <taxon>Eukaryota</taxon>
        <taxon>Fungi</taxon>
        <taxon>Dikarya</taxon>
        <taxon>Ascomycota</taxon>
        <taxon>Pezizomycotina</taxon>
        <taxon>Dothideomycetes</taxon>
        <taxon>Dothideomycetes incertae sedis</taxon>
        <taxon>Trypetheliales</taxon>
        <taxon>Trypetheliaceae</taxon>
        <taxon>Viridothelium</taxon>
    </lineage>
</organism>
<keyword evidence="4" id="KW-0472">Membrane</keyword>
<evidence type="ECO:0000256" key="2">
    <source>
        <dbReference type="ARBA" id="ARBA00023002"/>
    </source>
</evidence>
<evidence type="ECO:0008006" key="7">
    <source>
        <dbReference type="Google" id="ProtNLM"/>
    </source>
</evidence>
<accession>A0A6A6HIF8</accession>
<name>A0A6A6HIF8_VIRVR</name>
<dbReference type="AlphaFoldDB" id="A0A6A6HIF8"/>
<keyword evidence="4" id="KW-0812">Transmembrane</keyword>
<evidence type="ECO:0000256" key="4">
    <source>
        <dbReference type="SAM" id="Phobius"/>
    </source>
</evidence>
<reference evidence="5" key="1">
    <citation type="journal article" date="2020" name="Stud. Mycol.">
        <title>101 Dothideomycetes genomes: a test case for predicting lifestyles and emergence of pathogens.</title>
        <authorList>
            <person name="Haridas S."/>
            <person name="Albert R."/>
            <person name="Binder M."/>
            <person name="Bloem J."/>
            <person name="Labutti K."/>
            <person name="Salamov A."/>
            <person name="Andreopoulos B."/>
            <person name="Baker S."/>
            <person name="Barry K."/>
            <person name="Bills G."/>
            <person name="Bluhm B."/>
            <person name="Cannon C."/>
            <person name="Castanera R."/>
            <person name="Culley D."/>
            <person name="Daum C."/>
            <person name="Ezra D."/>
            <person name="Gonzalez J."/>
            <person name="Henrissat B."/>
            <person name="Kuo A."/>
            <person name="Liang C."/>
            <person name="Lipzen A."/>
            <person name="Lutzoni F."/>
            <person name="Magnuson J."/>
            <person name="Mondo S."/>
            <person name="Nolan M."/>
            <person name="Ohm R."/>
            <person name="Pangilinan J."/>
            <person name="Park H.-J."/>
            <person name="Ramirez L."/>
            <person name="Alfaro M."/>
            <person name="Sun H."/>
            <person name="Tritt A."/>
            <person name="Yoshinaga Y."/>
            <person name="Zwiers L.-H."/>
            <person name="Turgeon B."/>
            <person name="Goodwin S."/>
            <person name="Spatafora J."/>
            <person name="Crous P."/>
            <person name="Grigoriev I."/>
        </authorList>
    </citation>
    <scope>NUCLEOTIDE SEQUENCE</scope>
    <source>
        <strain evidence="5">Tuck. ex Michener</strain>
    </source>
</reference>
<evidence type="ECO:0000256" key="3">
    <source>
        <dbReference type="ARBA" id="ARBA00035112"/>
    </source>
</evidence>
<feature type="transmembrane region" description="Helical" evidence="4">
    <location>
        <begin position="39"/>
        <end position="58"/>
    </location>
</feature>
<dbReference type="Pfam" id="PF11807">
    <property type="entry name" value="UstYa"/>
    <property type="match status" value="1"/>
</dbReference>
<dbReference type="PANTHER" id="PTHR33365">
    <property type="entry name" value="YALI0B05434P"/>
    <property type="match status" value="1"/>
</dbReference>
<dbReference type="GO" id="GO:0016491">
    <property type="term" value="F:oxidoreductase activity"/>
    <property type="evidence" value="ECO:0007669"/>
    <property type="project" value="UniProtKB-KW"/>
</dbReference>
<protein>
    <recommendedName>
        <fullName evidence="7">Tat pathway signal sequence</fullName>
    </recommendedName>
</protein>